<reference evidence="5 6" key="1">
    <citation type="submission" date="2023-11" db="EMBL/GenBank/DDBJ databases">
        <title>A Novel Polar Bacteriovorax (B. antarcticus) Isolated from the Biocrust in Antarctica.</title>
        <authorList>
            <person name="Mun W."/>
            <person name="Choi S.Y."/>
            <person name="Mitchell R.J."/>
        </authorList>
    </citation>
    <scope>NUCLEOTIDE SEQUENCE [LARGE SCALE GENOMIC DNA]</scope>
    <source>
        <strain evidence="5 6">PP10</strain>
    </source>
</reference>
<gene>
    <name evidence="5" type="ORF">SHI21_08665</name>
</gene>
<dbReference type="EMBL" id="JAYGJQ010000001">
    <property type="protein sequence ID" value="MEA9356272.1"/>
    <property type="molecule type" value="Genomic_DNA"/>
</dbReference>
<accession>A0ABU5VT91</accession>
<feature type="signal peptide" evidence="4">
    <location>
        <begin position="1"/>
        <end position="25"/>
    </location>
</feature>
<evidence type="ECO:0000256" key="3">
    <source>
        <dbReference type="SAM" id="MobiDB-lite"/>
    </source>
</evidence>
<dbReference type="Proteomes" id="UP001302274">
    <property type="component" value="Unassembled WGS sequence"/>
</dbReference>
<sequence length="363" mass="40106">MLKIKLNFLPLIVFGLITASSPAHAEGSFFDSISKKFTDISQQVSDKIKEYYGDDPQTSAYPEVSPTKVQTQIPIAPVEAPLSQCRKFLGLMYNPYYEADSKKAATIYLNASLDFSSLRIDAKLSKEEISERNKCAELALDAGADPDSNGRDKKENDPYSFTPPAPLVRAVYYNNVEGVKILLDHKANPNIPDTSMGTPFPLMNTALYKSQDIALALINAGIDLTTPHLLWIAAGNAADEVVDVLIKSEKIPVNELNKFTDYTTDEEAETALDSSESRLQALITYQKKISSNSEMTLEEKLSEVNSVLYYNYPLRPQLKMSETVDPDAFINDLLIQQQNVSNSLKAAGGTCNLDNCGIIIYSF</sequence>
<dbReference type="RefSeq" id="WP_323575959.1">
    <property type="nucleotide sequence ID" value="NZ_JAYGJQ010000001.1"/>
</dbReference>
<keyword evidence="4" id="KW-0732">Signal</keyword>
<comment type="caution">
    <text evidence="5">The sequence shown here is derived from an EMBL/GenBank/DDBJ whole genome shotgun (WGS) entry which is preliminary data.</text>
</comment>
<dbReference type="SUPFAM" id="SSF48403">
    <property type="entry name" value="Ankyrin repeat"/>
    <property type="match status" value="1"/>
</dbReference>
<feature type="region of interest" description="Disordered" evidence="3">
    <location>
        <begin position="140"/>
        <end position="161"/>
    </location>
</feature>
<evidence type="ECO:0000313" key="5">
    <source>
        <dbReference type="EMBL" id="MEA9356272.1"/>
    </source>
</evidence>
<keyword evidence="2" id="KW-0040">ANK repeat</keyword>
<evidence type="ECO:0000256" key="4">
    <source>
        <dbReference type="SAM" id="SignalP"/>
    </source>
</evidence>
<dbReference type="Gene3D" id="1.25.40.20">
    <property type="entry name" value="Ankyrin repeat-containing domain"/>
    <property type="match status" value="1"/>
</dbReference>
<evidence type="ECO:0000256" key="1">
    <source>
        <dbReference type="ARBA" id="ARBA00022737"/>
    </source>
</evidence>
<evidence type="ECO:0000256" key="2">
    <source>
        <dbReference type="ARBA" id="ARBA00023043"/>
    </source>
</evidence>
<dbReference type="Pfam" id="PF00023">
    <property type="entry name" value="Ank"/>
    <property type="match status" value="1"/>
</dbReference>
<dbReference type="PANTHER" id="PTHR24134">
    <property type="entry name" value="ANKYRIN REPEAT-CONTAINING PROTEIN DDB_G0279043"/>
    <property type="match status" value="1"/>
</dbReference>
<dbReference type="PANTHER" id="PTHR24134:SF9">
    <property type="entry name" value="ANKYRIN REPEAT AND SOCS BOX PROTEIN 8"/>
    <property type="match status" value="1"/>
</dbReference>
<evidence type="ECO:0000313" key="6">
    <source>
        <dbReference type="Proteomes" id="UP001302274"/>
    </source>
</evidence>
<keyword evidence="6" id="KW-1185">Reference proteome</keyword>
<feature type="chain" id="PRO_5045295292" evidence="4">
    <location>
        <begin position="26"/>
        <end position="363"/>
    </location>
</feature>
<proteinExistence type="predicted"/>
<dbReference type="InterPro" id="IPR002110">
    <property type="entry name" value="Ankyrin_rpt"/>
</dbReference>
<protein>
    <submittedName>
        <fullName evidence="5">Ankyrin repeat domain-containing protein</fullName>
    </submittedName>
</protein>
<organism evidence="5 6">
    <name type="scientific">Bacteriovorax antarcticus</name>
    <dbReference type="NCBI Taxonomy" id="3088717"/>
    <lineage>
        <taxon>Bacteria</taxon>
        <taxon>Pseudomonadati</taxon>
        <taxon>Bdellovibrionota</taxon>
        <taxon>Bacteriovoracia</taxon>
        <taxon>Bacteriovoracales</taxon>
        <taxon>Bacteriovoracaceae</taxon>
        <taxon>Bacteriovorax</taxon>
    </lineage>
</organism>
<dbReference type="InterPro" id="IPR036770">
    <property type="entry name" value="Ankyrin_rpt-contain_sf"/>
</dbReference>
<keyword evidence="1" id="KW-0677">Repeat</keyword>
<name>A0ABU5VT91_9BACT</name>
<feature type="compositionally biased region" description="Basic and acidic residues" evidence="3">
    <location>
        <begin position="148"/>
        <end position="157"/>
    </location>
</feature>